<evidence type="ECO:0000256" key="1">
    <source>
        <dbReference type="ARBA" id="ARBA00004370"/>
    </source>
</evidence>
<name>A0A9P8T6K4_9ASCO</name>
<evidence type="ECO:0000256" key="5">
    <source>
        <dbReference type="ARBA" id="ARBA00023136"/>
    </source>
</evidence>
<keyword evidence="5 6" id="KW-0472">Membrane</keyword>
<keyword evidence="9" id="KW-1185">Reference proteome</keyword>
<keyword evidence="4 6" id="KW-1133">Transmembrane helix</keyword>
<dbReference type="GO" id="GO:0016020">
    <property type="term" value="C:membrane"/>
    <property type="evidence" value="ECO:0007669"/>
    <property type="project" value="UniProtKB-SubCell"/>
</dbReference>
<evidence type="ECO:0000313" key="8">
    <source>
        <dbReference type="EMBL" id="KAH3667504.1"/>
    </source>
</evidence>
<dbReference type="AlphaFoldDB" id="A0A9P8T6K4"/>
<keyword evidence="3 6" id="KW-0812">Transmembrane</keyword>
<feature type="transmembrane region" description="Helical" evidence="6">
    <location>
        <begin position="125"/>
        <end position="148"/>
    </location>
</feature>
<evidence type="ECO:0000256" key="3">
    <source>
        <dbReference type="ARBA" id="ARBA00022692"/>
    </source>
</evidence>
<proteinExistence type="predicted"/>
<dbReference type="RefSeq" id="XP_046062316.1">
    <property type="nucleotide sequence ID" value="XM_046204101.1"/>
</dbReference>
<feature type="transmembrane region" description="Helical" evidence="6">
    <location>
        <begin position="431"/>
        <end position="451"/>
    </location>
</feature>
<feature type="transmembrane region" description="Helical" evidence="6">
    <location>
        <begin position="317"/>
        <end position="337"/>
    </location>
</feature>
<organism evidence="8 9">
    <name type="scientific">Ogataea philodendri</name>
    <dbReference type="NCBI Taxonomy" id="1378263"/>
    <lineage>
        <taxon>Eukaryota</taxon>
        <taxon>Fungi</taxon>
        <taxon>Dikarya</taxon>
        <taxon>Ascomycota</taxon>
        <taxon>Saccharomycotina</taxon>
        <taxon>Pichiomycetes</taxon>
        <taxon>Pichiales</taxon>
        <taxon>Pichiaceae</taxon>
        <taxon>Ogataea</taxon>
    </lineage>
</organism>
<reference evidence="8" key="2">
    <citation type="submission" date="2021-01" db="EMBL/GenBank/DDBJ databases">
        <authorList>
            <person name="Schikora-Tamarit M.A."/>
        </authorList>
    </citation>
    <scope>NUCLEOTIDE SEQUENCE</scope>
    <source>
        <strain evidence="8">CBS6075</strain>
    </source>
</reference>
<evidence type="ECO:0000256" key="2">
    <source>
        <dbReference type="ARBA" id="ARBA00022448"/>
    </source>
</evidence>
<evidence type="ECO:0000256" key="6">
    <source>
        <dbReference type="SAM" id="Phobius"/>
    </source>
</evidence>
<dbReference type="PANTHER" id="PTHR48017">
    <property type="entry name" value="OS05G0424000 PROTEIN-RELATED"/>
    <property type="match status" value="1"/>
</dbReference>
<keyword evidence="2" id="KW-0813">Transport</keyword>
<dbReference type="Proteomes" id="UP000769157">
    <property type="component" value="Unassembled WGS sequence"/>
</dbReference>
<feature type="domain" description="Amino acid transporter transmembrane" evidence="7">
    <location>
        <begin position="91"/>
        <end position="454"/>
    </location>
</feature>
<comment type="caution">
    <text evidence="8">The sequence shown here is derived from an EMBL/GenBank/DDBJ whole genome shotgun (WGS) entry which is preliminary data.</text>
</comment>
<feature type="transmembrane region" description="Helical" evidence="6">
    <location>
        <begin position="281"/>
        <end position="305"/>
    </location>
</feature>
<dbReference type="InterPro" id="IPR013057">
    <property type="entry name" value="AA_transpt_TM"/>
</dbReference>
<dbReference type="GeneID" id="70235120"/>
<evidence type="ECO:0000256" key="4">
    <source>
        <dbReference type="ARBA" id="ARBA00022989"/>
    </source>
</evidence>
<sequence>MTSLEKTEKTVVEVNLETVSVSEFTPVGEPSIISRLFYAQRSMEKQYEEVRHQRGLHWWNDWMYKLLRINSLEPKSDDYPTWNNDSLSLRTSHWFVCAGILTSEIMGASLVPNSIALVGYVTGNIILIVCFFLTILAGGVTWWLFLLLDSPEYPIKSLADIAYVLGGKTWRHIVIFLQLIAMILTAANCGIGALESAVILQDKRYCWSGLLILFCGVACVVCHIRSLSNLGKFCLTVSVINYICLAVQLGFYGEPNWQNAKNLLGLDPAPVVASNFVTQTLVYKLVAISNISYVFAGSVVFPEILSEMRRPWDFWKTMLASQMAILGCYLIYGNYVYSQQGQFANSPAVFGIANVKAMKGLAFIGVFVGGIQAVLYGHISAKIAYKNYLDEIIKNLAFHSKKGQFLWSTSVVTVWIVIFVLATGVPNVPSISSFTSALTMIPLTYVIPYWFNIWGYFIKQNAEMIESFDPTTGVVVGYNKPMSKFMAAGFKNNVLLTLFYVCLSLASLAFAGMGLYGSVEYMKDIFANTPATSFSCTSPI</sequence>
<dbReference type="OrthoDB" id="40134at2759"/>
<accession>A0A9P8T6K4</accession>
<feature type="transmembrane region" description="Helical" evidence="6">
    <location>
        <begin position="357"/>
        <end position="376"/>
    </location>
</feature>
<dbReference type="EMBL" id="JAEUBE010000183">
    <property type="protein sequence ID" value="KAH3667504.1"/>
    <property type="molecule type" value="Genomic_DNA"/>
</dbReference>
<protein>
    <recommendedName>
        <fullName evidence="7">Amino acid transporter transmembrane domain-containing protein</fullName>
    </recommendedName>
</protein>
<feature type="transmembrane region" description="Helical" evidence="6">
    <location>
        <begin position="169"/>
        <end position="193"/>
    </location>
</feature>
<gene>
    <name evidence="8" type="ORF">OGAPHI_003153</name>
</gene>
<dbReference type="Pfam" id="PF01490">
    <property type="entry name" value="Aa_trans"/>
    <property type="match status" value="1"/>
</dbReference>
<feature type="transmembrane region" description="Helical" evidence="6">
    <location>
        <begin position="494"/>
        <end position="516"/>
    </location>
</feature>
<evidence type="ECO:0000313" key="9">
    <source>
        <dbReference type="Proteomes" id="UP000769157"/>
    </source>
</evidence>
<reference evidence="8" key="1">
    <citation type="journal article" date="2021" name="Open Biol.">
        <title>Shared evolutionary footprints suggest mitochondrial oxidative damage underlies multiple complex I losses in fungi.</title>
        <authorList>
            <person name="Schikora-Tamarit M.A."/>
            <person name="Marcet-Houben M."/>
            <person name="Nosek J."/>
            <person name="Gabaldon T."/>
        </authorList>
    </citation>
    <scope>NUCLEOTIDE SEQUENCE</scope>
    <source>
        <strain evidence="8">CBS6075</strain>
    </source>
</reference>
<evidence type="ECO:0000259" key="7">
    <source>
        <dbReference type="Pfam" id="PF01490"/>
    </source>
</evidence>
<feature type="transmembrane region" description="Helical" evidence="6">
    <location>
        <begin position="405"/>
        <end position="425"/>
    </location>
</feature>
<feature type="transmembrane region" description="Helical" evidence="6">
    <location>
        <begin position="205"/>
        <end position="224"/>
    </location>
</feature>
<comment type="subcellular location">
    <subcellularLocation>
        <location evidence="1">Membrane</location>
    </subcellularLocation>
</comment>